<dbReference type="Proteomes" id="UP000214596">
    <property type="component" value="Unassembled WGS sequence"/>
</dbReference>
<evidence type="ECO:0000313" key="1">
    <source>
        <dbReference type="EMBL" id="OXE33887.1"/>
    </source>
</evidence>
<evidence type="ECO:0000313" key="2">
    <source>
        <dbReference type="Proteomes" id="UP000214596"/>
    </source>
</evidence>
<organism evidence="1 2">
    <name type="scientific">Vibrio parahaemolyticus</name>
    <dbReference type="NCBI Taxonomy" id="670"/>
    <lineage>
        <taxon>Bacteria</taxon>
        <taxon>Pseudomonadati</taxon>
        <taxon>Pseudomonadota</taxon>
        <taxon>Gammaproteobacteria</taxon>
        <taxon>Vibrionales</taxon>
        <taxon>Vibrionaceae</taxon>
        <taxon>Vibrio</taxon>
    </lineage>
</organism>
<dbReference type="Gene3D" id="3.40.50.620">
    <property type="entry name" value="HUPs"/>
    <property type="match status" value="1"/>
</dbReference>
<sequence length="46" mass="5263">MQTFAEISAVRGHLKTFKREGRKIAFVPTMGNLHEGHLTLVRKARE</sequence>
<feature type="non-terminal residue" evidence="1">
    <location>
        <position position="46"/>
    </location>
</feature>
<reference evidence="1 2" key="1">
    <citation type="journal article" date="2017" name="Appl. Environ. Microbiol.">
        <title>Parallel evolution of two clades of a major Atlantic endemic Vibrio parahaemolyticus pathogen lineage by independent acquisition of related pathogenicity islands.</title>
        <authorList>
            <person name="Xu F."/>
            <person name="Gonzalez-Escalona N."/>
            <person name="Drees K.P."/>
            <person name="Sebra R.P."/>
            <person name="Cooper V.S."/>
            <person name="Jones S.H."/>
            <person name="Whistler C.A."/>
        </authorList>
    </citation>
    <scope>NUCLEOTIDE SEQUENCE [LARGE SCALE GENOMIC DNA]</scope>
    <source>
        <strain evidence="1 2">MAVP-3</strain>
    </source>
</reference>
<dbReference type="InterPro" id="IPR014729">
    <property type="entry name" value="Rossmann-like_a/b/a_fold"/>
</dbReference>
<dbReference type="InterPro" id="IPR003721">
    <property type="entry name" value="Pantoate_ligase"/>
</dbReference>
<dbReference type="AlphaFoldDB" id="A0A227JI88"/>
<dbReference type="SUPFAM" id="SSF52374">
    <property type="entry name" value="Nucleotidylyl transferase"/>
    <property type="match status" value="1"/>
</dbReference>
<accession>A0A227JI88</accession>
<dbReference type="GO" id="GO:0015940">
    <property type="term" value="P:pantothenate biosynthetic process"/>
    <property type="evidence" value="ECO:0007669"/>
    <property type="project" value="InterPro"/>
</dbReference>
<protein>
    <recommendedName>
        <fullName evidence="3">Pantoate--beta-alanine ligase</fullName>
    </recommendedName>
</protein>
<evidence type="ECO:0008006" key="3">
    <source>
        <dbReference type="Google" id="ProtNLM"/>
    </source>
</evidence>
<proteinExistence type="predicted"/>
<comment type="caution">
    <text evidence="1">The sequence shown here is derived from an EMBL/GenBank/DDBJ whole genome shotgun (WGS) entry which is preliminary data.</text>
</comment>
<gene>
    <name evidence="1" type="ORF">CA163_05135</name>
</gene>
<dbReference type="Pfam" id="PF02569">
    <property type="entry name" value="Pantoate_ligase"/>
    <property type="match status" value="1"/>
</dbReference>
<dbReference type="EMBL" id="NIXT01000178">
    <property type="protein sequence ID" value="OXE33887.1"/>
    <property type="molecule type" value="Genomic_DNA"/>
</dbReference>
<dbReference type="GO" id="GO:0004592">
    <property type="term" value="F:pantoate-beta-alanine ligase activity"/>
    <property type="evidence" value="ECO:0007669"/>
    <property type="project" value="InterPro"/>
</dbReference>
<name>A0A227JI88_VIBPH</name>